<sequence>MSNPFSKSMTNTIGNGGMQRIIQSDRGHENVQGSANQVQASVKGNQDNLKNILLQVVGNTCGLNWLNCPKNCFSVDKKTGCPSCSCKRPPSSNSKDGLLQQEATPCPLFPDDCPRGFSKIDENQCPICSLDEIASLSKDTSKSTANQKDGSSVHSLSWYDKMWSSSK</sequence>
<dbReference type="EMBL" id="CAJPWZ010000669">
    <property type="protein sequence ID" value="CAG2198176.1"/>
    <property type="molecule type" value="Genomic_DNA"/>
</dbReference>
<dbReference type="Proteomes" id="UP000683360">
    <property type="component" value="Unassembled WGS sequence"/>
</dbReference>
<keyword evidence="2" id="KW-1185">Reference proteome</keyword>
<comment type="caution">
    <text evidence="1">The sequence shown here is derived from an EMBL/GenBank/DDBJ whole genome shotgun (WGS) entry which is preliminary data.</text>
</comment>
<name>A0A8S3QR77_MYTED</name>
<dbReference type="OrthoDB" id="6150663at2759"/>
<protein>
    <submittedName>
        <fullName evidence="1">Uncharacterized protein</fullName>
    </submittedName>
</protein>
<dbReference type="AlphaFoldDB" id="A0A8S3QR77"/>
<proteinExistence type="predicted"/>
<evidence type="ECO:0000313" key="2">
    <source>
        <dbReference type="Proteomes" id="UP000683360"/>
    </source>
</evidence>
<evidence type="ECO:0000313" key="1">
    <source>
        <dbReference type="EMBL" id="CAG2198176.1"/>
    </source>
</evidence>
<organism evidence="1 2">
    <name type="scientific">Mytilus edulis</name>
    <name type="common">Blue mussel</name>
    <dbReference type="NCBI Taxonomy" id="6550"/>
    <lineage>
        <taxon>Eukaryota</taxon>
        <taxon>Metazoa</taxon>
        <taxon>Spiralia</taxon>
        <taxon>Lophotrochozoa</taxon>
        <taxon>Mollusca</taxon>
        <taxon>Bivalvia</taxon>
        <taxon>Autobranchia</taxon>
        <taxon>Pteriomorphia</taxon>
        <taxon>Mytilida</taxon>
        <taxon>Mytiloidea</taxon>
        <taxon>Mytilidae</taxon>
        <taxon>Mytilinae</taxon>
        <taxon>Mytilus</taxon>
    </lineage>
</organism>
<reference evidence="1" key="1">
    <citation type="submission" date="2021-03" db="EMBL/GenBank/DDBJ databases">
        <authorList>
            <person name="Bekaert M."/>
        </authorList>
    </citation>
    <scope>NUCLEOTIDE SEQUENCE</scope>
</reference>
<gene>
    <name evidence="1" type="ORF">MEDL_12944</name>
</gene>
<accession>A0A8S3QR77</accession>